<reference evidence="5" key="1">
    <citation type="submission" date="2025-08" db="UniProtKB">
        <authorList>
            <consortium name="RefSeq"/>
        </authorList>
    </citation>
    <scope>IDENTIFICATION</scope>
</reference>
<name>A0AB40B643_DIOCR</name>
<evidence type="ECO:0000256" key="2">
    <source>
        <dbReference type="SAM" id="MobiDB-lite"/>
    </source>
</evidence>
<dbReference type="InterPro" id="IPR005123">
    <property type="entry name" value="Oxoglu/Fe-dep_dioxygenase_dom"/>
</dbReference>
<dbReference type="InterPro" id="IPR027450">
    <property type="entry name" value="AlkB-like"/>
</dbReference>
<comment type="similarity">
    <text evidence="1">Belongs to the alkB family.</text>
</comment>
<dbReference type="GO" id="GO:0006402">
    <property type="term" value="P:mRNA catabolic process"/>
    <property type="evidence" value="ECO:0007669"/>
    <property type="project" value="InterPro"/>
</dbReference>
<dbReference type="Proteomes" id="UP001515500">
    <property type="component" value="Chromosome 4"/>
</dbReference>
<sequence length="366" mass="41021">MDEFTAKFDRLSVRNREQGNVEDDNLKDQEDFVRMSLVKRKKDFRYMERIEGRLVNIAEGLELHTGVFDAVEQKKIVDFVYRLQAKGRAGILGERTYSEPRKWMRGKGRVTIQFGCCYNYATDKDGNLPGIVRSVEADPMPPLLISMIKRMVSWRVLPPTCVPNSCIINLYDKDDCIPPHIDHHDFLRPFCTVSFLSECNILFGANLKVLGPGEFSGSLAIPLPLGSVLILKGNGADIAKHCVPAVPAKRISITFRKMDDRKLPYRYTPDPELRNLRQLASPSVKPSAQPAHSSPQAVSPHSQNLMPDVRLTTTPASQARKAEFQAQKPETASQSVKDSMSSNPFGANDFPTLSSTSSKPSKRSWK</sequence>
<feature type="region of interest" description="Disordered" evidence="2">
    <location>
        <begin position="280"/>
        <end position="366"/>
    </location>
</feature>
<dbReference type="PANTHER" id="PTHR31447">
    <property type="entry name" value="HYDROXYPROLINE-RICH GLYCOPROTEIN FAMILY PROTEIN-RELATED"/>
    <property type="match status" value="1"/>
</dbReference>
<evidence type="ECO:0000313" key="4">
    <source>
        <dbReference type="Proteomes" id="UP001515500"/>
    </source>
</evidence>
<evidence type="ECO:0000259" key="3">
    <source>
        <dbReference type="PROSITE" id="PS51471"/>
    </source>
</evidence>
<gene>
    <name evidence="5" type="primary">LOC120259230</name>
</gene>
<dbReference type="Pfam" id="PF13532">
    <property type="entry name" value="2OG-FeII_Oxy_2"/>
    <property type="match status" value="1"/>
</dbReference>
<feature type="compositionally biased region" description="Polar residues" evidence="2">
    <location>
        <begin position="280"/>
        <end position="317"/>
    </location>
</feature>
<dbReference type="SUPFAM" id="SSF51197">
    <property type="entry name" value="Clavaminate synthase-like"/>
    <property type="match status" value="1"/>
</dbReference>
<dbReference type="GeneID" id="120259230"/>
<dbReference type="GO" id="GO:0003729">
    <property type="term" value="F:mRNA binding"/>
    <property type="evidence" value="ECO:0007669"/>
    <property type="project" value="InterPro"/>
</dbReference>
<organism evidence="4 5">
    <name type="scientific">Dioscorea cayennensis subsp. rotundata</name>
    <name type="common">White Guinea yam</name>
    <name type="synonym">Dioscorea rotundata</name>
    <dbReference type="NCBI Taxonomy" id="55577"/>
    <lineage>
        <taxon>Eukaryota</taxon>
        <taxon>Viridiplantae</taxon>
        <taxon>Streptophyta</taxon>
        <taxon>Embryophyta</taxon>
        <taxon>Tracheophyta</taxon>
        <taxon>Spermatophyta</taxon>
        <taxon>Magnoliopsida</taxon>
        <taxon>Liliopsida</taxon>
        <taxon>Dioscoreales</taxon>
        <taxon>Dioscoreaceae</taxon>
        <taxon>Dioscorea</taxon>
    </lineage>
</organism>
<dbReference type="PANTHER" id="PTHR31447:SF23">
    <property type="entry name" value="2-OXOGLUTARATE AND FE(II)-DEPENDENT OXYGENASE SUPERFAMILY PROTEIN"/>
    <property type="match status" value="1"/>
</dbReference>
<feature type="compositionally biased region" description="Polar residues" evidence="2">
    <location>
        <begin position="328"/>
        <end position="345"/>
    </location>
</feature>
<dbReference type="GO" id="GO:0032451">
    <property type="term" value="F:demethylase activity"/>
    <property type="evidence" value="ECO:0007669"/>
    <property type="project" value="InterPro"/>
</dbReference>
<dbReference type="PROSITE" id="PS51471">
    <property type="entry name" value="FE2OG_OXY"/>
    <property type="match status" value="1"/>
</dbReference>
<keyword evidence="4" id="KW-1185">Reference proteome</keyword>
<dbReference type="Gene3D" id="2.60.120.590">
    <property type="entry name" value="Alpha-ketoglutarate-dependent dioxygenase AlkB-like"/>
    <property type="match status" value="1"/>
</dbReference>
<accession>A0AB40B643</accession>
<evidence type="ECO:0000313" key="5">
    <source>
        <dbReference type="RefSeq" id="XP_039122735.1"/>
    </source>
</evidence>
<dbReference type="AlphaFoldDB" id="A0AB40B643"/>
<dbReference type="InterPro" id="IPR037151">
    <property type="entry name" value="AlkB-like_sf"/>
</dbReference>
<dbReference type="RefSeq" id="XP_039122735.1">
    <property type="nucleotide sequence ID" value="XM_039266801.1"/>
</dbReference>
<dbReference type="InterPro" id="IPR044842">
    <property type="entry name" value="ALKBH9B/ALKBH10B-like"/>
</dbReference>
<protein>
    <submittedName>
        <fullName evidence="5">RNA demethylase ALKBH9B-like isoform X1</fullName>
    </submittedName>
</protein>
<proteinExistence type="inferred from homology"/>
<feature type="domain" description="Fe2OG dioxygenase" evidence="3">
    <location>
        <begin position="162"/>
        <end position="259"/>
    </location>
</feature>
<evidence type="ECO:0000256" key="1">
    <source>
        <dbReference type="ARBA" id="ARBA00007879"/>
    </source>
</evidence>